<proteinExistence type="predicted"/>
<evidence type="ECO:0000313" key="1">
    <source>
        <dbReference type="EMBL" id="OGM77943.1"/>
    </source>
</evidence>
<comment type="caution">
    <text evidence="1">The sequence shown here is derived from an EMBL/GenBank/DDBJ whole genome shotgun (WGS) entry which is preliminary data.</text>
</comment>
<evidence type="ECO:0000313" key="2">
    <source>
        <dbReference type="Proteomes" id="UP000178430"/>
    </source>
</evidence>
<organism evidence="1 2">
    <name type="scientific">Candidatus Woesebacteria bacterium RIFOXYA1_FULL_48_16</name>
    <dbReference type="NCBI Taxonomy" id="1802535"/>
    <lineage>
        <taxon>Bacteria</taxon>
        <taxon>Candidatus Woeseibacteriota</taxon>
    </lineage>
</organism>
<dbReference type="Proteomes" id="UP000178430">
    <property type="component" value="Unassembled WGS sequence"/>
</dbReference>
<protein>
    <submittedName>
        <fullName evidence="1">Uncharacterized protein</fullName>
    </submittedName>
</protein>
<reference evidence="1 2" key="1">
    <citation type="journal article" date="2016" name="Nat. Commun.">
        <title>Thousands of microbial genomes shed light on interconnected biogeochemical processes in an aquifer system.</title>
        <authorList>
            <person name="Anantharaman K."/>
            <person name="Brown C.T."/>
            <person name="Hug L.A."/>
            <person name="Sharon I."/>
            <person name="Castelle C.J."/>
            <person name="Probst A.J."/>
            <person name="Thomas B.C."/>
            <person name="Singh A."/>
            <person name="Wilkins M.J."/>
            <person name="Karaoz U."/>
            <person name="Brodie E.L."/>
            <person name="Williams K.H."/>
            <person name="Hubbard S.S."/>
            <person name="Banfield J.F."/>
        </authorList>
    </citation>
    <scope>NUCLEOTIDE SEQUENCE [LARGE SCALE GENOMIC DNA]</scope>
</reference>
<sequence>MKQERRSVKTLPEGTFETALLYVREVFSEETMGVGDTEFWVEIEKKAGLFNGSSKEAIFQFYLRGSTHVTLATALLKSFPRYRAGIGLGDIGSVERETMTSRLAAVIYEDFPPRYKRTHRKDAYS</sequence>
<gene>
    <name evidence="1" type="ORF">A2197_00325</name>
</gene>
<name>A0A1F8CNM5_9BACT</name>
<accession>A0A1F8CNM5</accession>
<dbReference type="EMBL" id="MGHV01000044">
    <property type="protein sequence ID" value="OGM77943.1"/>
    <property type="molecule type" value="Genomic_DNA"/>
</dbReference>
<dbReference type="AlphaFoldDB" id="A0A1F8CNM5"/>